<proteinExistence type="predicted"/>
<keyword evidence="2" id="KW-1185">Reference proteome</keyword>
<sequence length="72" mass="8184">MGHALNRALKAPDTIAQAQHLYAILANPERWIARIVRRLKRRFTKLRRAPRFAYSTPITSVARTSAVILNSS</sequence>
<name>A0A6I6MM31_9CAUL</name>
<organism evidence="1 2">
    <name type="scientific">Terricaulis silvestris</name>
    <dbReference type="NCBI Taxonomy" id="2686094"/>
    <lineage>
        <taxon>Bacteria</taxon>
        <taxon>Pseudomonadati</taxon>
        <taxon>Pseudomonadota</taxon>
        <taxon>Alphaproteobacteria</taxon>
        <taxon>Caulobacterales</taxon>
        <taxon>Caulobacteraceae</taxon>
        <taxon>Terricaulis</taxon>
    </lineage>
</organism>
<accession>A0A6I6MM31</accession>
<evidence type="ECO:0000313" key="2">
    <source>
        <dbReference type="Proteomes" id="UP000431269"/>
    </source>
</evidence>
<dbReference type="Proteomes" id="UP000431269">
    <property type="component" value="Chromosome"/>
</dbReference>
<reference evidence="2" key="1">
    <citation type="submission" date="2019-12" db="EMBL/GenBank/DDBJ databases">
        <title>Complete genome of Terracaulis silvestris 0127_4.</title>
        <authorList>
            <person name="Vieira S."/>
            <person name="Riedel T."/>
            <person name="Sproer C."/>
            <person name="Pascual J."/>
            <person name="Boedeker C."/>
            <person name="Overmann J."/>
        </authorList>
    </citation>
    <scope>NUCLEOTIDE SEQUENCE [LARGE SCALE GENOMIC DNA]</scope>
    <source>
        <strain evidence="2">0127_4</strain>
    </source>
</reference>
<dbReference type="EMBL" id="CP047045">
    <property type="protein sequence ID" value="QGZ94286.1"/>
    <property type="molecule type" value="Genomic_DNA"/>
</dbReference>
<evidence type="ECO:0000313" key="1">
    <source>
        <dbReference type="EMBL" id="QGZ94286.1"/>
    </source>
</evidence>
<dbReference type="AlphaFoldDB" id="A0A6I6MM31"/>
<protein>
    <recommendedName>
        <fullName evidence="3">Transposase</fullName>
    </recommendedName>
</protein>
<gene>
    <name evidence="1" type="ORF">DSM104635_01102</name>
</gene>
<evidence type="ECO:0008006" key="3">
    <source>
        <dbReference type="Google" id="ProtNLM"/>
    </source>
</evidence>
<dbReference type="KEGG" id="tsv:DSM104635_01102"/>